<keyword evidence="2" id="KW-1185">Reference proteome</keyword>
<sequence length="84" mass="9693">MLPCCGLSSSFQNLVILLKSWYKVPTPMEEHWDPPTMKTKRCILHQKDSTKLNKDAYAHRSQQWEIYGSRGALLSYEIVGPQPD</sequence>
<evidence type="ECO:0000313" key="2">
    <source>
        <dbReference type="Proteomes" id="UP000838412"/>
    </source>
</evidence>
<protein>
    <submittedName>
        <fullName evidence="1">Hypp1031 protein</fullName>
    </submittedName>
</protein>
<proteinExistence type="predicted"/>
<accession>A0A8J9ZFT7</accession>
<dbReference type="AlphaFoldDB" id="A0A8J9ZFT7"/>
<gene>
    <name evidence="1" type="primary">Hypp1031</name>
    <name evidence="1" type="ORF">BLAG_LOCUS12837</name>
</gene>
<organism evidence="1 2">
    <name type="scientific">Branchiostoma lanceolatum</name>
    <name type="common">Common lancelet</name>
    <name type="synonym">Amphioxus lanceolatum</name>
    <dbReference type="NCBI Taxonomy" id="7740"/>
    <lineage>
        <taxon>Eukaryota</taxon>
        <taxon>Metazoa</taxon>
        <taxon>Chordata</taxon>
        <taxon>Cephalochordata</taxon>
        <taxon>Leptocardii</taxon>
        <taxon>Amphioxiformes</taxon>
        <taxon>Branchiostomatidae</taxon>
        <taxon>Branchiostoma</taxon>
    </lineage>
</organism>
<dbReference type="EMBL" id="OV696687">
    <property type="protein sequence ID" value="CAH1252889.1"/>
    <property type="molecule type" value="Genomic_DNA"/>
</dbReference>
<evidence type="ECO:0000313" key="1">
    <source>
        <dbReference type="EMBL" id="CAH1252889.1"/>
    </source>
</evidence>
<dbReference type="Proteomes" id="UP000838412">
    <property type="component" value="Chromosome 2"/>
</dbReference>
<name>A0A8J9ZFT7_BRALA</name>
<reference evidence="1" key="1">
    <citation type="submission" date="2022-01" db="EMBL/GenBank/DDBJ databases">
        <authorList>
            <person name="Braso-Vives M."/>
        </authorList>
    </citation>
    <scope>NUCLEOTIDE SEQUENCE</scope>
</reference>